<comment type="caution">
    <text evidence="1">The sequence shown here is derived from an EMBL/GenBank/DDBJ whole genome shotgun (WGS) entry which is preliminary data.</text>
</comment>
<accession>A0ABV5ALW8</accession>
<keyword evidence="2" id="KW-1185">Reference proteome</keyword>
<gene>
    <name evidence="1" type="ORF">KKP3000_003909</name>
</gene>
<evidence type="ECO:0000313" key="2">
    <source>
        <dbReference type="Proteomes" id="UP001579974"/>
    </source>
</evidence>
<protein>
    <submittedName>
        <fullName evidence="1">Uncharacterized protein</fullName>
    </submittedName>
</protein>
<name>A0ABV5ALW8_9BACL</name>
<evidence type="ECO:0000313" key="1">
    <source>
        <dbReference type="EMBL" id="MFB5193268.1"/>
    </source>
</evidence>
<sequence>TGEFSADDFEEFQTVVDIRHYRAEEFNNGLYVVPTRYGETRDKNIRGLYMSNHKRRKNFCTVSVLD</sequence>
<organism evidence="1 2">
    <name type="scientific">Alicyclobacillus fastidiosus</name>
    <dbReference type="NCBI Taxonomy" id="392011"/>
    <lineage>
        <taxon>Bacteria</taxon>
        <taxon>Bacillati</taxon>
        <taxon>Bacillota</taxon>
        <taxon>Bacilli</taxon>
        <taxon>Bacillales</taxon>
        <taxon>Alicyclobacillaceae</taxon>
        <taxon>Alicyclobacillus</taxon>
    </lineage>
</organism>
<feature type="non-terminal residue" evidence="1">
    <location>
        <position position="1"/>
    </location>
</feature>
<proteinExistence type="predicted"/>
<dbReference type="Proteomes" id="UP001579974">
    <property type="component" value="Unassembled WGS sequence"/>
</dbReference>
<dbReference type="EMBL" id="JBDXSU010000061">
    <property type="protein sequence ID" value="MFB5193268.1"/>
    <property type="molecule type" value="Genomic_DNA"/>
</dbReference>
<reference evidence="1 2" key="1">
    <citation type="journal article" date="2024" name="Int. J. Mol. Sci.">
        <title>Exploration of Alicyclobacillus spp. Genome in Search of Antibiotic Resistance.</title>
        <authorList>
            <person name="Bucka-Kolendo J."/>
            <person name="Kiousi D.E."/>
            <person name="Dekowska A."/>
            <person name="Mikolajczuk-Szczyrba A."/>
            <person name="Karadedos D.M."/>
            <person name="Michael P."/>
            <person name="Galanis A."/>
            <person name="Sokolowska B."/>
        </authorList>
    </citation>
    <scope>NUCLEOTIDE SEQUENCE [LARGE SCALE GENOMIC DNA]</scope>
    <source>
        <strain evidence="1 2">KKP 3000</strain>
    </source>
</reference>
<dbReference type="RefSeq" id="WP_375330617.1">
    <property type="nucleotide sequence ID" value="NZ_JBDXSU010000061.1"/>
</dbReference>